<reference evidence="1" key="1">
    <citation type="submission" date="2021-01" db="EMBL/GenBank/DDBJ databases">
        <authorList>
            <person name="Corre E."/>
            <person name="Pelletier E."/>
            <person name="Niang G."/>
            <person name="Scheremetjew M."/>
            <person name="Finn R."/>
            <person name="Kale V."/>
            <person name="Holt S."/>
            <person name="Cochrane G."/>
            <person name="Meng A."/>
            <person name="Brown T."/>
            <person name="Cohen L."/>
        </authorList>
    </citation>
    <scope>NUCLEOTIDE SEQUENCE</scope>
    <source>
        <strain evidence="1">Pop2</strain>
    </source>
</reference>
<dbReference type="Gene3D" id="3.40.50.150">
    <property type="entry name" value="Vaccinia Virus protein VP39"/>
    <property type="match status" value="1"/>
</dbReference>
<evidence type="ECO:0000313" key="1">
    <source>
        <dbReference type="EMBL" id="CAD9316197.1"/>
    </source>
</evidence>
<name>A0A6U3PBT4_9STRA</name>
<gene>
    <name evidence="1" type="ORF">DBRI1063_LOCUS2604</name>
</gene>
<sequence length="388" mass="43217">MAQDCSNGFLSLPLPSSISHSIIPQNHHNSNRNERKRKRFFALFLIMSCSRSCCRAFTTIHNYSGHSKSTSSKLSILQTRKYTTRRNKMTLPFLNTKIKAQERCQRISLYSTSPSNKNNFSYLTNPCITPTALAHSLWSTIITPNVDTIIDATCGNGKDSLTLASLLFTNHTDLPEDTSPKPELLCIDIQSNAVQNTKQLLSSSESSSTLYQKGCIRVLQTSHAPLPHPKDSSSVGLICYNLGYLPSSDNTFSSIKTTLQSTMESLVDAALLLRTNGLLSILTYPGTNVNEANAVSYFCEGLVLFTAREENRWKRFVESIPPDADVVEEGNDVNEEASLRTFAVRDIVTASLQRVFEQGSKNQTWRSFRHEQLGRPLSPILVTAIKIK</sequence>
<dbReference type="SUPFAM" id="SSF53335">
    <property type="entry name" value="S-adenosyl-L-methionine-dependent methyltransferases"/>
    <property type="match status" value="1"/>
</dbReference>
<organism evidence="1">
    <name type="scientific">Ditylum brightwellii</name>
    <dbReference type="NCBI Taxonomy" id="49249"/>
    <lineage>
        <taxon>Eukaryota</taxon>
        <taxon>Sar</taxon>
        <taxon>Stramenopiles</taxon>
        <taxon>Ochrophyta</taxon>
        <taxon>Bacillariophyta</taxon>
        <taxon>Mediophyceae</taxon>
        <taxon>Lithodesmiophycidae</taxon>
        <taxon>Lithodesmiales</taxon>
        <taxon>Lithodesmiaceae</taxon>
        <taxon>Ditylum</taxon>
    </lineage>
</organism>
<dbReference type="AlphaFoldDB" id="A0A6U3PBT4"/>
<protein>
    <submittedName>
        <fullName evidence="1">Uncharacterized protein</fullName>
    </submittedName>
</protein>
<dbReference type="EMBL" id="HBGN01003935">
    <property type="protein sequence ID" value="CAD9316197.1"/>
    <property type="molecule type" value="Transcribed_RNA"/>
</dbReference>
<dbReference type="Pfam" id="PF06962">
    <property type="entry name" value="rRNA_methylase"/>
    <property type="match status" value="1"/>
</dbReference>
<proteinExistence type="predicted"/>
<accession>A0A6U3PBT4</accession>
<dbReference type="InterPro" id="IPR029063">
    <property type="entry name" value="SAM-dependent_MTases_sf"/>
</dbReference>
<dbReference type="PANTHER" id="PTHR35276">
    <property type="entry name" value="S-ADENOSYL-L-METHIONINE-DEPENDENT METHYLTRANSFERASES SUPERFAMILY PROTEIN"/>
    <property type="match status" value="1"/>
</dbReference>
<dbReference type="PANTHER" id="PTHR35276:SF1">
    <property type="entry name" value="TRNA (MNM(5)S(2)U34)-METHYLTRANSFERASE, CHLOROPLASTIC"/>
    <property type="match status" value="1"/>
</dbReference>
<dbReference type="InterPro" id="IPR010719">
    <property type="entry name" value="MnmM_MeTrfase"/>
</dbReference>